<dbReference type="Gene3D" id="3.90.70.10">
    <property type="entry name" value="Cysteine proteinases"/>
    <property type="match status" value="1"/>
</dbReference>
<comment type="caution">
    <text evidence="9">The sequence shown here is derived from an EMBL/GenBank/DDBJ whole genome shotgun (WGS) entry which is preliminary data.</text>
</comment>
<evidence type="ECO:0000313" key="9">
    <source>
        <dbReference type="EMBL" id="KAA8496750.1"/>
    </source>
</evidence>
<dbReference type="Gene3D" id="3.10.20.90">
    <property type="entry name" value="Phosphatidylinositol 3-kinase Catalytic Subunit, Chain A, domain 1"/>
    <property type="match status" value="1"/>
</dbReference>
<dbReference type="GO" id="GO:0061136">
    <property type="term" value="P:regulation of proteasomal protein catabolic process"/>
    <property type="evidence" value="ECO:0007669"/>
    <property type="project" value="TreeGrafter"/>
</dbReference>
<keyword evidence="2 6" id="KW-0645">Protease</keyword>
<sequence length="512" mass="56140">MAPAAAKVCVNVKFQKQLFSDVEVDTSESALMFMTQLWTLTGVPVDRQSILGFKGGKLKEDAADWGKLGLRAGMTVTLIGTPGELPTEPEHKVIFQEDMKETQILDPEQAQIQASMDNRKGLLNLGNTCYANATVQCLSVVPELRQSLAANPESASPMEGSFMTALNSVFQRLDQPGGYDNVSPLAFIEALRRINPQFGERSPQGFWMQQDAEECWSTILATLSRSLKDTSARAPLAGAAGSGQAAPGSQQSKRNLIDALFGLEMVVNDTCTETDEKITRTEQSRFLKCHISAKVSHLAEGLREGMNEEIELQSTSLGRSALWKRQTRISRLPPYLALSFVRFLWKPNERVKAKILRPVSFPVENLDLHEFCDEALQKRMEPARAKLAEALRADALKGHPVDDSGPAEDPMAMQVDSKSGAVADIFSDGTVNGNYELHAVLTHQGRDADSGHYIAFLRLNDKVWAKMDDDTVSASSLEEIKKLGEAAATAAIPYICLYKARGTPTSDNDLYA</sequence>
<dbReference type="InterPro" id="IPR029071">
    <property type="entry name" value="Ubiquitin-like_domsf"/>
</dbReference>
<dbReference type="PROSITE" id="PS50053">
    <property type="entry name" value="UBIQUITIN_2"/>
    <property type="match status" value="1"/>
</dbReference>
<name>A0A5J4Z0F2_PORPP</name>
<keyword evidence="10" id="KW-1185">Reference proteome</keyword>
<evidence type="ECO:0000313" key="10">
    <source>
        <dbReference type="Proteomes" id="UP000324585"/>
    </source>
</evidence>
<dbReference type="GO" id="GO:0043161">
    <property type="term" value="P:proteasome-mediated ubiquitin-dependent protein catabolic process"/>
    <property type="evidence" value="ECO:0007669"/>
    <property type="project" value="InterPro"/>
</dbReference>
<evidence type="ECO:0000256" key="2">
    <source>
        <dbReference type="ARBA" id="ARBA00022670"/>
    </source>
</evidence>
<dbReference type="GO" id="GO:0004843">
    <property type="term" value="F:cysteine-type deubiquitinase activity"/>
    <property type="evidence" value="ECO:0007669"/>
    <property type="project" value="UniProtKB-UniRule"/>
</dbReference>
<dbReference type="InterPro" id="IPR018200">
    <property type="entry name" value="USP_CS"/>
</dbReference>
<evidence type="ECO:0000259" key="8">
    <source>
        <dbReference type="PROSITE" id="PS50235"/>
    </source>
</evidence>
<evidence type="ECO:0000259" key="7">
    <source>
        <dbReference type="PROSITE" id="PS50053"/>
    </source>
</evidence>
<keyword evidence="5 6" id="KW-0788">Thiol protease</keyword>
<dbReference type="CDD" id="cd16104">
    <property type="entry name" value="Ubl_USP14_like"/>
    <property type="match status" value="1"/>
</dbReference>
<dbReference type="SUPFAM" id="SSF54001">
    <property type="entry name" value="Cysteine proteinases"/>
    <property type="match status" value="1"/>
</dbReference>
<dbReference type="InterPro" id="IPR000626">
    <property type="entry name" value="Ubiquitin-like_dom"/>
</dbReference>
<dbReference type="GO" id="GO:0070628">
    <property type="term" value="F:proteasome binding"/>
    <property type="evidence" value="ECO:0007669"/>
    <property type="project" value="TreeGrafter"/>
</dbReference>
<dbReference type="PANTHER" id="PTHR43982:SF1">
    <property type="entry name" value="UBIQUITIN CARBOXYL-TERMINAL HYDROLASE 14"/>
    <property type="match status" value="1"/>
</dbReference>
<dbReference type="EMBL" id="VRMN01000002">
    <property type="protein sequence ID" value="KAA8496750.1"/>
    <property type="molecule type" value="Genomic_DNA"/>
</dbReference>
<comment type="similarity">
    <text evidence="6">Belongs to the peptidase C19 family.</text>
</comment>
<dbReference type="PROSITE" id="PS00972">
    <property type="entry name" value="USP_1"/>
    <property type="match status" value="1"/>
</dbReference>
<dbReference type="PROSITE" id="PS00973">
    <property type="entry name" value="USP_2"/>
    <property type="match status" value="1"/>
</dbReference>
<dbReference type="SUPFAM" id="SSF54236">
    <property type="entry name" value="Ubiquitin-like"/>
    <property type="match status" value="1"/>
</dbReference>
<evidence type="ECO:0000256" key="3">
    <source>
        <dbReference type="ARBA" id="ARBA00022786"/>
    </source>
</evidence>
<gene>
    <name evidence="9" type="ORF">FVE85_0479</name>
</gene>
<organism evidence="9 10">
    <name type="scientific">Porphyridium purpureum</name>
    <name type="common">Red alga</name>
    <name type="synonym">Porphyridium cruentum</name>
    <dbReference type="NCBI Taxonomy" id="35688"/>
    <lineage>
        <taxon>Eukaryota</taxon>
        <taxon>Rhodophyta</taxon>
        <taxon>Bangiophyceae</taxon>
        <taxon>Porphyridiales</taxon>
        <taxon>Porphyridiaceae</taxon>
        <taxon>Porphyridium</taxon>
    </lineage>
</organism>
<dbReference type="OMA" id="FKSDAEY"/>
<dbReference type="AlphaFoldDB" id="A0A5J4Z0F2"/>
<proteinExistence type="inferred from homology"/>
<dbReference type="Pfam" id="PF00443">
    <property type="entry name" value="UCH"/>
    <property type="match status" value="1"/>
</dbReference>
<feature type="domain" description="USP" evidence="8">
    <location>
        <begin position="120"/>
        <end position="501"/>
    </location>
</feature>
<dbReference type="InterPro" id="IPR001394">
    <property type="entry name" value="Peptidase_C19_UCH"/>
</dbReference>
<dbReference type="Proteomes" id="UP000324585">
    <property type="component" value="Unassembled WGS sequence"/>
</dbReference>
<protein>
    <recommendedName>
        <fullName evidence="6">Ubiquitin carboxyl-terminal hydrolase</fullName>
        <ecNumber evidence="6">3.4.19.12</ecNumber>
    </recommendedName>
</protein>
<evidence type="ECO:0000256" key="5">
    <source>
        <dbReference type="ARBA" id="ARBA00022807"/>
    </source>
</evidence>
<evidence type="ECO:0000256" key="6">
    <source>
        <dbReference type="RuleBase" id="RU366025"/>
    </source>
</evidence>
<keyword evidence="4 6" id="KW-0378">Hydrolase</keyword>
<dbReference type="PROSITE" id="PS50235">
    <property type="entry name" value="USP_3"/>
    <property type="match status" value="1"/>
</dbReference>
<dbReference type="OrthoDB" id="333239at2759"/>
<evidence type="ECO:0000256" key="1">
    <source>
        <dbReference type="ARBA" id="ARBA00000707"/>
    </source>
</evidence>
<dbReference type="EC" id="3.4.19.12" evidence="6"/>
<keyword evidence="3 6" id="KW-0833">Ubl conjugation pathway</keyword>
<dbReference type="InterPro" id="IPR028889">
    <property type="entry name" value="USP"/>
</dbReference>
<dbReference type="InterPro" id="IPR038765">
    <property type="entry name" value="Papain-like_cys_pep_sf"/>
</dbReference>
<evidence type="ECO:0000256" key="4">
    <source>
        <dbReference type="ARBA" id="ARBA00022801"/>
    </source>
</evidence>
<reference evidence="10" key="1">
    <citation type="journal article" date="2019" name="Nat. Commun.">
        <title>Expansion of phycobilisome linker gene families in mesophilic red algae.</title>
        <authorList>
            <person name="Lee J."/>
            <person name="Kim D."/>
            <person name="Bhattacharya D."/>
            <person name="Yoon H.S."/>
        </authorList>
    </citation>
    <scope>NUCLEOTIDE SEQUENCE [LARGE SCALE GENOMIC DNA]</scope>
    <source>
        <strain evidence="10">CCMP 1328</strain>
    </source>
</reference>
<dbReference type="GO" id="GO:0016579">
    <property type="term" value="P:protein deubiquitination"/>
    <property type="evidence" value="ECO:0007669"/>
    <property type="project" value="InterPro"/>
</dbReference>
<dbReference type="PANTHER" id="PTHR43982">
    <property type="entry name" value="UBIQUITIN CARBOXYL-TERMINAL HYDROLASE"/>
    <property type="match status" value="1"/>
</dbReference>
<dbReference type="InterPro" id="IPR044635">
    <property type="entry name" value="UBP14-like"/>
</dbReference>
<comment type="catalytic activity">
    <reaction evidence="1 6">
        <text>Thiol-dependent hydrolysis of ester, thioester, amide, peptide and isopeptide bonds formed by the C-terminal Gly of ubiquitin (a 76-residue protein attached to proteins as an intracellular targeting signal).</text>
        <dbReference type="EC" id="3.4.19.12"/>
    </reaction>
</comment>
<feature type="domain" description="Ubiquitin-like" evidence="7">
    <location>
        <begin position="8"/>
        <end position="79"/>
    </location>
</feature>
<accession>A0A5J4Z0F2</accession>